<keyword evidence="7" id="KW-1185">Reference proteome</keyword>
<evidence type="ECO:0000313" key="7">
    <source>
        <dbReference type="Proteomes" id="UP000641152"/>
    </source>
</evidence>
<dbReference type="Gene3D" id="1.10.10.10">
    <property type="entry name" value="Winged helix-like DNA-binding domain superfamily/Winged helix DNA-binding domain"/>
    <property type="match status" value="1"/>
</dbReference>
<accession>A0ABR9DKN9</accession>
<evidence type="ECO:0000259" key="4">
    <source>
        <dbReference type="PROSITE" id="PS50110"/>
    </source>
</evidence>
<dbReference type="Gene3D" id="6.10.250.690">
    <property type="match status" value="1"/>
</dbReference>
<feature type="domain" description="Response regulatory" evidence="4">
    <location>
        <begin position="6"/>
        <end position="119"/>
    </location>
</feature>
<dbReference type="Pfam" id="PF00486">
    <property type="entry name" value="Trans_reg_C"/>
    <property type="match status" value="1"/>
</dbReference>
<evidence type="ECO:0000256" key="3">
    <source>
        <dbReference type="PROSITE-ProRule" id="PRU01091"/>
    </source>
</evidence>
<keyword evidence="2" id="KW-0597">Phosphoprotein</keyword>
<reference evidence="6 7" key="1">
    <citation type="submission" date="2020-09" db="EMBL/GenBank/DDBJ databases">
        <title>Methylomonas albis sp. nov. and Methylomonas fluvii sp. nov.: Two cold-adapted methanotrophs from the River Elbe and an amended description of Methylovulum psychrotolerans strain Eb1.</title>
        <authorList>
            <person name="Bussmann I.K."/>
            <person name="Klings K.-W."/>
            <person name="Warnstedt J."/>
            <person name="Hoppert M."/>
            <person name="Saborowski A."/>
            <person name="Horn F."/>
            <person name="Liebner S."/>
        </authorList>
    </citation>
    <scope>NUCLEOTIDE SEQUENCE [LARGE SCALE GENOMIC DNA]</scope>
    <source>
        <strain evidence="6 7">EbB</strain>
    </source>
</reference>
<feature type="modified residue" description="4-aspartylphosphate" evidence="2">
    <location>
        <position position="55"/>
    </location>
</feature>
<dbReference type="PANTHER" id="PTHR48111:SF50">
    <property type="entry name" value="KDP OPERON TRANSCRIPTIONAL REGULATORY PROTEIN KDPE"/>
    <property type="match status" value="1"/>
</dbReference>
<feature type="domain" description="OmpR/PhoB-type" evidence="5">
    <location>
        <begin position="129"/>
        <end position="228"/>
    </location>
</feature>
<gene>
    <name evidence="6" type="ORF">EBB_24930</name>
</gene>
<dbReference type="EMBL" id="JACXST010000003">
    <property type="protein sequence ID" value="MBD9363674.1"/>
    <property type="molecule type" value="Genomic_DNA"/>
</dbReference>
<feature type="DNA-binding region" description="OmpR/PhoB-type" evidence="3">
    <location>
        <begin position="129"/>
        <end position="228"/>
    </location>
</feature>
<dbReference type="Gene3D" id="3.40.50.2300">
    <property type="match status" value="1"/>
</dbReference>
<evidence type="ECO:0000313" key="6">
    <source>
        <dbReference type="EMBL" id="MBD9363674.1"/>
    </source>
</evidence>
<evidence type="ECO:0000259" key="5">
    <source>
        <dbReference type="PROSITE" id="PS51755"/>
    </source>
</evidence>
<keyword evidence="1 3" id="KW-0238">DNA-binding</keyword>
<protein>
    <submittedName>
        <fullName evidence="6">Response regulator</fullName>
    </submittedName>
</protein>
<comment type="caution">
    <text evidence="6">The sequence shown here is derived from an EMBL/GenBank/DDBJ whole genome shotgun (WGS) entry which is preliminary data.</text>
</comment>
<dbReference type="SUPFAM" id="SSF52172">
    <property type="entry name" value="CheY-like"/>
    <property type="match status" value="1"/>
</dbReference>
<dbReference type="InterPro" id="IPR036388">
    <property type="entry name" value="WH-like_DNA-bd_sf"/>
</dbReference>
<evidence type="ECO:0000256" key="1">
    <source>
        <dbReference type="ARBA" id="ARBA00023125"/>
    </source>
</evidence>
<dbReference type="InterPro" id="IPR039420">
    <property type="entry name" value="WalR-like"/>
</dbReference>
<dbReference type="CDD" id="cd00383">
    <property type="entry name" value="trans_reg_C"/>
    <property type="match status" value="1"/>
</dbReference>
<proteinExistence type="predicted"/>
<name>A0ABR9DKN9_9GAMM</name>
<dbReference type="SMART" id="SM00862">
    <property type="entry name" value="Trans_reg_C"/>
    <property type="match status" value="1"/>
</dbReference>
<dbReference type="PANTHER" id="PTHR48111">
    <property type="entry name" value="REGULATOR OF RPOS"/>
    <property type="match status" value="1"/>
</dbReference>
<dbReference type="PROSITE" id="PS50110">
    <property type="entry name" value="RESPONSE_REGULATORY"/>
    <property type="match status" value="1"/>
</dbReference>
<dbReference type="Pfam" id="PF00072">
    <property type="entry name" value="Response_reg"/>
    <property type="match status" value="1"/>
</dbReference>
<dbReference type="InterPro" id="IPR001789">
    <property type="entry name" value="Sig_transdc_resp-reg_receiver"/>
</dbReference>
<dbReference type="InterPro" id="IPR011006">
    <property type="entry name" value="CheY-like_superfamily"/>
</dbReference>
<dbReference type="SMART" id="SM00448">
    <property type="entry name" value="REC"/>
    <property type="match status" value="1"/>
</dbReference>
<dbReference type="RefSeq" id="WP_192396326.1">
    <property type="nucleotide sequence ID" value="NZ_CAJHIU010000003.1"/>
</dbReference>
<dbReference type="Proteomes" id="UP000641152">
    <property type="component" value="Unassembled WGS sequence"/>
</dbReference>
<dbReference type="CDD" id="cd17620">
    <property type="entry name" value="REC_OmpR_KdpE-like"/>
    <property type="match status" value="1"/>
</dbReference>
<organism evidence="6 7">
    <name type="scientific">Methylomonas fluvii</name>
    <dbReference type="NCBI Taxonomy" id="1854564"/>
    <lineage>
        <taxon>Bacteria</taxon>
        <taxon>Pseudomonadati</taxon>
        <taxon>Pseudomonadota</taxon>
        <taxon>Gammaproteobacteria</taxon>
        <taxon>Methylococcales</taxon>
        <taxon>Methylococcaceae</taxon>
        <taxon>Methylomonas</taxon>
    </lineage>
</organism>
<dbReference type="PROSITE" id="PS51755">
    <property type="entry name" value="OMPR_PHOB"/>
    <property type="match status" value="1"/>
</dbReference>
<evidence type="ECO:0000256" key="2">
    <source>
        <dbReference type="PROSITE-ProRule" id="PRU00169"/>
    </source>
</evidence>
<sequence>MTTAPLILLIEDDAQTRRFLKTSLSLRGWSMIETDCGKSGLAMLSNANPDLVILDLGLPDMDGIAVTRRLRQLSDLPILILSARSQEQNKIMALDAGADDYLTKPFGSGELHARLQALMRRVARSLSNQETFETGQLKVDLTRRKVFVADHEVRITPIEFRLLGILIRHAGVVVTHRQLLQEVWGAEHIHDQHYLRIYMGQLRHKLEANPARPRYLLTEVGVGYRMAVNDDD</sequence>
<dbReference type="InterPro" id="IPR001867">
    <property type="entry name" value="OmpR/PhoB-type_DNA-bd"/>
</dbReference>